<dbReference type="PANTHER" id="PTHR35871">
    <property type="entry name" value="EXPRESSED PROTEIN"/>
    <property type="match status" value="1"/>
</dbReference>
<dbReference type="Proteomes" id="UP001218188">
    <property type="component" value="Unassembled WGS sequence"/>
</dbReference>
<dbReference type="PANTHER" id="PTHR35871:SF1">
    <property type="entry name" value="CXC1-LIKE CYSTEINE CLUSTER ASSOCIATED WITH KDZ TRANSPOSASES DOMAIN-CONTAINING PROTEIN"/>
    <property type="match status" value="1"/>
</dbReference>
<accession>A0AAD6S6V0</accession>
<feature type="compositionally biased region" description="Acidic residues" evidence="1">
    <location>
        <begin position="68"/>
        <end position="87"/>
    </location>
</feature>
<feature type="region of interest" description="Disordered" evidence="1">
    <location>
        <begin position="65"/>
        <end position="87"/>
    </location>
</feature>
<reference evidence="2" key="1">
    <citation type="submission" date="2023-03" db="EMBL/GenBank/DDBJ databases">
        <title>Massive genome expansion in bonnet fungi (Mycena s.s.) driven by repeated elements and novel gene families across ecological guilds.</title>
        <authorList>
            <consortium name="Lawrence Berkeley National Laboratory"/>
            <person name="Harder C.B."/>
            <person name="Miyauchi S."/>
            <person name="Viragh M."/>
            <person name="Kuo A."/>
            <person name="Thoen E."/>
            <person name="Andreopoulos B."/>
            <person name="Lu D."/>
            <person name="Skrede I."/>
            <person name="Drula E."/>
            <person name="Henrissat B."/>
            <person name="Morin E."/>
            <person name="Kohler A."/>
            <person name="Barry K."/>
            <person name="LaButti K."/>
            <person name="Morin E."/>
            <person name="Salamov A."/>
            <person name="Lipzen A."/>
            <person name="Mereny Z."/>
            <person name="Hegedus B."/>
            <person name="Baldrian P."/>
            <person name="Stursova M."/>
            <person name="Weitz H."/>
            <person name="Taylor A."/>
            <person name="Grigoriev I.V."/>
            <person name="Nagy L.G."/>
            <person name="Martin F."/>
            <person name="Kauserud H."/>
        </authorList>
    </citation>
    <scope>NUCLEOTIDE SEQUENCE</scope>
    <source>
        <strain evidence="2">CBHHK200</strain>
    </source>
</reference>
<feature type="compositionally biased region" description="Polar residues" evidence="1">
    <location>
        <begin position="18"/>
        <end position="39"/>
    </location>
</feature>
<feature type="compositionally biased region" description="Polar residues" evidence="1">
    <location>
        <begin position="227"/>
        <end position="237"/>
    </location>
</feature>
<evidence type="ECO:0000256" key="1">
    <source>
        <dbReference type="SAM" id="MobiDB-lite"/>
    </source>
</evidence>
<dbReference type="AlphaFoldDB" id="A0AAD6S6V0"/>
<feature type="compositionally biased region" description="Low complexity" evidence="1">
    <location>
        <begin position="238"/>
        <end position="250"/>
    </location>
</feature>
<organism evidence="2 3">
    <name type="scientific">Mycena alexandri</name>
    <dbReference type="NCBI Taxonomy" id="1745969"/>
    <lineage>
        <taxon>Eukaryota</taxon>
        <taxon>Fungi</taxon>
        <taxon>Dikarya</taxon>
        <taxon>Basidiomycota</taxon>
        <taxon>Agaricomycotina</taxon>
        <taxon>Agaricomycetes</taxon>
        <taxon>Agaricomycetidae</taxon>
        <taxon>Agaricales</taxon>
        <taxon>Marasmiineae</taxon>
        <taxon>Mycenaceae</taxon>
        <taxon>Mycena</taxon>
    </lineage>
</organism>
<sequence length="436" mass="48664">MAVRRGRPSKRGKRNISGLRNQPGNISRAGSSSEANTRSPSPPESVEDFSDSEILDIAELDSITYLEVDSDHDDNSDEADWDEVASEEFQERLLEMIAKMEEDRRDAGDEDWLPPQQLYEAKRKSGGPDTASKSIRTQQRYALSNKTQKKLDGFFSIQASSPSSNHAQAVEIQDSFPEQFETPPPTSVLSDPSDHESVPLIVVDNTEEEEDDHDWDVILDDLVDGGANSTETHTSGNAARPATAPSTSAPGNTVNIRSWHALREKVKGELQQKHLPLTKYNQLLIIRNFATLRIKGLKRIAASLEIARQWHEGSGTHFARRVRALARHYQLFEELPLETRGGRANAKSLLNDESVQTACLAWLTKQTVGSVTPMKFREGVNSEILPSLGISPKQPISERTARRWLVRLGYRRTLIKKDGRAGGSNDQVRKRHLEGC</sequence>
<keyword evidence="3" id="KW-1185">Reference proteome</keyword>
<name>A0AAD6S6V0_9AGAR</name>
<gene>
    <name evidence="2" type="ORF">C8F04DRAFT_1194977</name>
</gene>
<protein>
    <submittedName>
        <fullName evidence="2">Uncharacterized protein</fullName>
    </submittedName>
</protein>
<feature type="region of interest" description="Disordered" evidence="1">
    <location>
        <begin position="224"/>
        <end position="251"/>
    </location>
</feature>
<evidence type="ECO:0000313" key="2">
    <source>
        <dbReference type="EMBL" id="KAJ7021929.1"/>
    </source>
</evidence>
<feature type="region of interest" description="Disordered" evidence="1">
    <location>
        <begin position="1"/>
        <end position="52"/>
    </location>
</feature>
<feature type="compositionally biased region" description="Basic residues" evidence="1">
    <location>
        <begin position="1"/>
        <end position="14"/>
    </location>
</feature>
<evidence type="ECO:0000313" key="3">
    <source>
        <dbReference type="Proteomes" id="UP001218188"/>
    </source>
</evidence>
<dbReference type="EMBL" id="JARJCM010000220">
    <property type="protein sequence ID" value="KAJ7021929.1"/>
    <property type="molecule type" value="Genomic_DNA"/>
</dbReference>
<proteinExistence type="predicted"/>
<comment type="caution">
    <text evidence="2">The sequence shown here is derived from an EMBL/GenBank/DDBJ whole genome shotgun (WGS) entry which is preliminary data.</text>
</comment>